<proteinExistence type="predicted"/>
<gene>
    <name evidence="2" type="ORF">Fmac_004928</name>
</gene>
<feature type="transmembrane region" description="Helical" evidence="1">
    <location>
        <begin position="49"/>
        <end position="68"/>
    </location>
</feature>
<keyword evidence="1" id="KW-0472">Membrane</keyword>
<reference evidence="2 3" key="1">
    <citation type="submission" date="2024-08" db="EMBL/GenBank/DDBJ databases">
        <title>Insights into the chromosomal genome structure of Flemingia macrophylla.</title>
        <authorList>
            <person name="Ding Y."/>
            <person name="Zhao Y."/>
            <person name="Bi W."/>
            <person name="Wu M."/>
            <person name="Zhao G."/>
            <person name="Gong Y."/>
            <person name="Li W."/>
            <person name="Zhang P."/>
        </authorList>
    </citation>
    <scope>NUCLEOTIDE SEQUENCE [LARGE SCALE GENOMIC DNA]</scope>
    <source>
        <strain evidence="2">DYQJB</strain>
        <tissue evidence="2">Leaf</tissue>
    </source>
</reference>
<dbReference type="AlphaFoldDB" id="A0ABD1N6M5"/>
<feature type="transmembrane region" description="Helical" evidence="1">
    <location>
        <begin position="6"/>
        <end position="28"/>
    </location>
</feature>
<dbReference type="EMBL" id="JBGMDY010000002">
    <property type="protein sequence ID" value="KAL2343643.1"/>
    <property type="molecule type" value="Genomic_DNA"/>
</dbReference>
<accession>A0ABD1N6M5</accession>
<keyword evidence="1" id="KW-0812">Transmembrane</keyword>
<feature type="transmembrane region" description="Helical" evidence="1">
    <location>
        <begin position="88"/>
        <end position="108"/>
    </location>
</feature>
<evidence type="ECO:0000313" key="3">
    <source>
        <dbReference type="Proteomes" id="UP001603857"/>
    </source>
</evidence>
<organism evidence="2 3">
    <name type="scientific">Flemingia macrophylla</name>
    <dbReference type="NCBI Taxonomy" id="520843"/>
    <lineage>
        <taxon>Eukaryota</taxon>
        <taxon>Viridiplantae</taxon>
        <taxon>Streptophyta</taxon>
        <taxon>Embryophyta</taxon>
        <taxon>Tracheophyta</taxon>
        <taxon>Spermatophyta</taxon>
        <taxon>Magnoliopsida</taxon>
        <taxon>eudicotyledons</taxon>
        <taxon>Gunneridae</taxon>
        <taxon>Pentapetalae</taxon>
        <taxon>rosids</taxon>
        <taxon>fabids</taxon>
        <taxon>Fabales</taxon>
        <taxon>Fabaceae</taxon>
        <taxon>Papilionoideae</taxon>
        <taxon>50 kb inversion clade</taxon>
        <taxon>NPAAA clade</taxon>
        <taxon>indigoferoid/millettioid clade</taxon>
        <taxon>Phaseoleae</taxon>
        <taxon>Flemingia</taxon>
    </lineage>
</organism>
<sequence length="112" mass="12638">MLSSLISPSTLKLVLLFQLIYLIVSCYSPSNIGYHHKPFANQHTDEKHYPLLSTLANLVTILPPSTLLPSTSNLYYPTVQKSLTIVSINNIFFCYTIILSSIIINLLFSFQM</sequence>
<evidence type="ECO:0000313" key="2">
    <source>
        <dbReference type="EMBL" id="KAL2343643.1"/>
    </source>
</evidence>
<keyword evidence="3" id="KW-1185">Reference proteome</keyword>
<name>A0ABD1N6M5_9FABA</name>
<protein>
    <recommendedName>
        <fullName evidence="4">NADH dehydrogenase subunit 5</fullName>
    </recommendedName>
</protein>
<dbReference type="Proteomes" id="UP001603857">
    <property type="component" value="Unassembled WGS sequence"/>
</dbReference>
<evidence type="ECO:0000256" key="1">
    <source>
        <dbReference type="SAM" id="Phobius"/>
    </source>
</evidence>
<comment type="caution">
    <text evidence="2">The sequence shown here is derived from an EMBL/GenBank/DDBJ whole genome shotgun (WGS) entry which is preliminary data.</text>
</comment>
<evidence type="ECO:0008006" key="4">
    <source>
        <dbReference type="Google" id="ProtNLM"/>
    </source>
</evidence>
<keyword evidence="1" id="KW-1133">Transmembrane helix</keyword>